<accession>A0AAV2EPK6</accession>
<dbReference type="EMBL" id="OZ034818">
    <property type="protein sequence ID" value="CAL1387916.1"/>
    <property type="molecule type" value="Genomic_DNA"/>
</dbReference>
<sequence length="133" mass="14373">MSYAGTPTGGRAAAAAAAARPFSSLRTKGFLLLPMQSHGHHIGFPDLRSPLPFLLRRFFWRRLKTLTPVQISLPPPTPFGDSFFPPMGPFSLLPLLFSSSSSTSASHGGSTATFEFQNPNIFGALRSSRIQPL</sequence>
<evidence type="ECO:0000313" key="1">
    <source>
        <dbReference type="EMBL" id="CAL1387916.1"/>
    </source>
</evidence>
<organism evidence="1 2">
    <name type="scientific">Linum trigynum</name>
    <dbReference type="NCBI Taxonomy" id="586398"/>
    <lineage>
        <taxon>Eukaryota</taxon>
        <taxon>Viridiplantae</taxon>
        <taxon>Streptophyta</taxon>
        <taxon>Embryophyta</taxon>
        <taxon>Tracheophyta</taxon>
        <taxon>Spermatophyta</taxon>
        <taxon>Magnoliopsida</taxon>
        <taxon>eudicotyledons</taxon>
        <taxon>Gunneridae</taxon>
        <taxon>Pentapetalae</taxon>
        <taxon>rosids</taxon>
        <taxon>fabids</taxon>
        <taxon>Malpighiales</taxon>
        <taxon>Linaceae</taxon>
        <taxon>Linum</taxon>
    </lineage>
</organism>
<protein>
    <submittedName>
        <fullName evidence="1">Uncharacterized protein</fullName>
    </submittedName>
</protein>
<dbReference type="AlphaFoldDB" id="A0AAV2EPK6"/>
<reference evidence="1 2" key="1">
    <citation type="submission" date="2024-04" db="EMBL/GenBank/DDBJ databases">
        <authorList>
            <person name="Fracassetti M."/>
        </authorList>
    </citation>
    <scope>NUCLEOTIDE SEQUENCE [LARGE SCALE GENOMIC DNA]</scope>
</reference>
<name>A0AAV2EPK6_9ROSI</name>
<proteinExistence type="predicted"/>
<dbReference type="Proteomes" id="UP001497516">
    <property type="component" value="Chromosome 5"/>
</dbReference>
<keyword evidence="2" id="KW-1185">Reference proteome</keyword>
<evidence type="ECO:0000313" key="2">
    <source>
        <dbReference type="Proteomes" id="UP001497516"/>
    </source>
</evidence>
<gene>
    <name evidence="1" type="ORF">LTRI10_LOCUS28868</name>
</gene>